<name>A0A8D9P126_PARDI</name>
<sequence>MIYREARPPRLGLAFSKDSTAHLPRDTAFLQDSASRPMYPPHFSRIPPRACRKMPHFSKIRPRTRCTPRIFREFHHAPAARWNISLRFRFAPDVSPVFSQDSTFHLPRGRIREKHGGSQSYINRFVVPLASVKQIMDLNQ</sequence>
<accession>A0A8D9P126</accession>
<comment type="caution">
    <text evidence="1">The sequence shown here is derived from an EMBL/GenBank/DDBJ whole genome shotgun (WGS) entry which is preliminary data.</text>
</comment>
<dbReference type="AlphaFoldDB" id="A0A8D9P126"/>
<proteinExistence type="predicted"/>
<reference evidence="1 2" key="1">
    <citation type="submission" date="2015-09" db="EMBL/GenBank/DDBJ databases">
        <authorList>
            <consortium name="Pathogen Informatics"/>
        </authorList>
    </citation>
    <scope>NUCLEOTIDE SEQUENCE [LARGE SCALE GENOMIC DNA]</scope>
    <source>
        <strain evidence="1 2">2789STDY5608822</strain>
    </source>
</reference>
<gene>
    <name evidence="1" type="ORF">ERS852380_01595</name>
</gene>
<organism evidence="1 2">
    <name type="scientific">Parabacteroides distasonis</name>
    <dbReference type="NCBI Taxonomy" id="823"/>
    <lineage>
        <taxon>Bacteria</taxon>
        <taxon>Pseudomonadati</taxon>
        <taxon>Bacteroidota</taxon>
        <taxon>Bacteroidia</taxon>
        <taxon>Bacteroidales</taxon>
        <taxon>Tannerellaceae</taxon>
        <taxon>Parabacteroides</taxon>
    </lineage>
</organism>
<dbReference type="Proteomes" id="UP000095455">
    <property type="component" value="Unassembled WGS sequence"/>
</dbReference>
<protein>
    <submittedName>
        <fullName evidence="1">Uncharacterized protein</fullName>
    </submittedName>
</protein>
<evidence type="ECO:0000313" key="1">
    <source>
        <dbReference type="EMBL" id="CUO11365.1"/>
    </source>
</evidence>
<evidence type="ECO:0000313" key="2">
    <source>
        <dbReference type="Proteomes" id="UP000095455"/>
    </source>
</evidence>
<dbReference type="EMBL" id="CYYK01000005">
    <property type="protein sequence ID" value="CUO11365.1"/>
    <property type="molecule type" value="Genomic_DNA"/>
</dbReference>